<sequence>MSKSILEGADGFAAVCAKMLGSSPAGVGKLGTIELELVYTYFKLGSLPPQPQRLLTTLCRNAGLFPPTPAAAIQIAKELLDSLTAMTTLSPWWQIEPTLELFQSKAPLATHVSLQSLECFLSPDPTHWWTAHLPPKTRVLVISPFATTIQRQIPNLDKALPNLWSKDLIFNTITMPLSWGIQSSEMQHKMLATYTNSVGLLEDLKKQMDTMPYDLVLVGAGLYSLPLVAHAVRQGKKGIHLGGATQLFFGIRGNRWDTMPQFQRFFNEFWTRPTAEETPAQFQQVERGCYW</sequence>
<accession>A0A6C0K0D2</accession>
<reference evidence="1" key="1">
    <citation type="journal article" date="2020" name="Nature">
        <title>Giant virus diversity and host interactions through global metagenomics.</title>
        <authorList>
            <person name="Schulz F."/>
            <person name="Roux S."/>
            <person name="Paez-Espino D."/>
            <person name="Jungbluth S."/>
            <person name="Walsh D.A."/>
            <person name="Denef V.J."/>
            <person name="McMahon K.D."/>
            <person name="Konstantinidis K.T."/>
            <person name="Eloe-Fadrosh E.A."/>
            <person name="Kyrpides N.C."/>
            <person name="Woyke T."/>
        </authorList>
    </citation>
    <scope>NUCLEOTIDE SEQUENCE</scope>
    <source>
        <strain evidence="1">GVMAG-S-1101165-84</strain>
    </source>
</reference>
<organism evidence="1">
    <name type="scientific">viral metagenome</name>
    <dbReference type="NCBI Taxonomy" id="1070528"/>
    <lineage>
        <taxon>unclassified sequences</taxon>
        <taxon>metagenomes</taxon>
        <taxon>organismal metagenomes</taxon>
    </lineage>
</organism>
<evidence type="ECO:0000313" key="1">
    <source>
        <dbReference type="EMBL" id="QHU11013.1"/>
    </source>
</evidence>
<dbReference type="EMBL" id="MN740778">
    <property type="protein sequence ID" value="QHU11013.1"/>
    <property type="molecule type" value="Genomic_DNA"/>
</dbReference>
<name>A0A6C0K0D2_9ZZZZ</name>
<proteinExistence type="predicted"/>
<dbReference type="AlphaFoldDB" id="A0A6C0K0D2"/>
<protein>
    <submittedName>
        <fullName evidence="1">Uncharacterized protein</fullName>
    </submittedName>
</protein>